<name>A0A183HLU8_9BILA</name>
<dbReference type="STRING" id="387005.A0A183HLU8"/>
<keyword evidence="3" id="KW-0472">Membrane</keyword>
<protein>
    <submittedName>
        <fullName evidence="7">Col_cuticle_N domain-containing protein</fullName>
    </submittedName>
</protein>
<keyword evidence="3" id="KW-1133">Transmembrane helix</keyword>
<reference evidence="5 6" key="2">
    <citation type="submission" date="2018-11" db="EMBL/GenBank/DDBJ databases">
        <authorList>
            <consortium name="Pathogen Informatics"/>
        </authorList>
    </citation>
    <scope>NUCLEOTIDE SEQUENCE [LARGE SCALE GENOMIC DNA]</scope>
</reference>
<evidence type="ECO:0000313" key="7">
    <source>
        <dbReference type="WBParaSite" id="OFLC_0000845901-mRNA-1"/>
    </source>
</evidence>
<evidence type="ECO:0000256" key="2">
    <source>
        <dbReference type="SAM" id="MobiDB-lite"/>
    </source>
</evidence>
<feature type="compositionally biased region" description="Pro residues" evidence="2">
    <location>
        <begin position="120"/>
        <end position="129"/>
    </location>
</feature>
<gene>
    <name evidence="5" type="ORF">OFLC_LOCUS8465</name>
</gene>
<feature type="compositionally biased region" description="Polar residues" evidence="2">
    <location>
        <begin position="65"/>
        <end position="86"/>
    </location>
</feature>
<dbReference type="AlphaFoldDB" id="A0A183HLU8"/>
<evidence type="ECO:0000256" key="3">
    <source>
        <dbReference type="SAM" id="Phobius"/>
    </source>
</evidence>
<feature type="compositionally biased region" description="Basic and acidic residues" evidence="2">
    <location>
        <begin position="98"/>
        <end position="114"/>
    </location>
</feature>
<feature type="domain" description="Nematode cuticle collagen N-terminal" evidence="4">
    <location>
        <begin position="8"/>
        <end position="58"/>
    </location>
</feature>
<sequence length="141" mass="15271">MPKTRNILIGVCGIGAVTLIGLIVVVVYISNEIRAAENELDIEMETFKLKASDLWKNMMSMNITHRQRRQLSSSDESPDVTGSLSKESPDVTAGPQEQSKRSDSYEKESSENVKGKNNCPPGPPGPPGPNGMDGYDGMDGM</sequence>
<reference evidence="7" key="1">
    <citation type="submission" date="2016-06" db="UniProtKB">
        <authorList>
            <consortium name="WormBaseParasite"/>
        </authorList>
    </citation>
    <scope>IDENTIFICATION</scope>
</reference>
<dbReference type="SMART" id="SM01088">
    <property type="entry name" value="Col_cuticle_N"/>
    <property type="match status" value="1"/>
</dbReference>
<evidence type="ECO:0000313" key="6">
    <source>
        <dbReference type="Proteomes" id="UP000267606"/>
    </source>
</evidence>
<evidence type="ECO:0000259" key="4">
    <source>
        <dbReference type="SMART" id="SM01088"/>
    </source>
</evidence>
<feature type="region of interest" description="Disordered" evidence="2">
    <location>
        <begin position="65"/>
        <end position="141"/>
    </location>
</feature>
<organism evidence="7">
    <name type="scientific">Onchocerca flexuosa</name>
    <dbReference type="NCBI Taxonomy" id="387005"/>
    <lineage>
        <taxon>Eukaryota</taxon>
        <taxon>Metazoa</taxon>
        <taxon>Ecdysozoa</taxon>
        <taxon>Nematoda</taxon>
        <taxon>Chromadorea</taxon>
        <taxon>Rhabditida</taxon>
        <taxon>Spirurina</taxon>
        <taxon>Spiruromorpha</taxon>
        <taxon>Filarioidea</taxon>
        <taxon>Onchocercidae</taxon>
        <taxon>Onchocerca</taxon>
    </lineage>
</organism>
<accession>A0A183HLU8</accession>
<dbReference type="GO" id="GO:0042302">
    <property type="term" value="F:structural constituent of cuticle"/>
    <property type="evidence" value="ECO:0007669"/>
    <property type="project" value="InterPro"/>
</dbReference>
<keyword evidence="6" id="KW-1185">Reference proteome</keyword>
<dbReference type="WBParaSite" id="OFLC_0000845901-mRNA-1">
    <property type="protein sequence ID" value="OFLC_0000845901-mRNA-1"/>
    <property type="gene ID" value="OFLC_0000845901"/>
</dbReference>
<dbReference type="EMBL" id="UZAJ01009590">
    <property type="protein sequence ID" value="VDO55778.1"/>
    <property type="molecule type" value="Genomic_DNA"/>
</dbReference>
<feature type="transmembrane region" description="Helical" evidence="3">
    <location>
        <begin position="7"/>
        <end position="29"/>
    </location>
</feature>
<keyword evidence="1" id="KW-0677">Repeat</keyword>
<dbReference type="InterPro" id="IPR002486">
    <property type="entry name" value="Col_cuticle_N"/>
</dbReference>
<dbReference type="Proteomes" id="UP000267606">
    <property type="component" value="Unassembled WGS sequence"/>
</dbReference>
<dbReference type="Pfam" id="PF01484">
    <property type="entry name" value="Col_cuticle_N"/>
    <property type="match status" value="1"/>
</dbReference>
<proteinExistence type="predicted"/>
<evidence type="ECO:0000256" key="1">
    <source>
        <dbReference type="ARBA" id="ARBA00022737"/>
    </source>
</evidence>
<keyword evidence="3" id="KW-0812">Transmembrane</keyword>
<evidence type="ECO:0000313" key="5">
    <source>
        <dbReference type="EMBL" id="VDO55778.1"/>
    </source>
</evidence>